<sequence length="141" mass="15701">MLLKVRRGGTKTYVKLDEVHFSDFIRAVQQKFLIPENTMLKVTDEQGIEVDEDVFPEVATVQDICFVIYTDYDLPLAESSKNMDDCSNLTESVDCSNLTECVILKTCDLTNLQQHALSGETEGGGCEETGIKKSASHRTVC</sequence>
<evidence type="ECO:0000313" key="1">
    <source>
        <dbReference type="EMBL" id="KAK1893492.1"/>
    </source>
</evidence>
<proteinExistence type="predicted"/>
<keyword evidence="2" id="KW-1185">Reference proteome</keyword>
<protein>
    <submittedName>
        <fullName evidence="1">E3 ubiquitin-protein ligase HERC2</fullName>
    </submittedName>
</protein>
<name>A0AAD9C2V4_DISEL</name>
<dbReference type="Proteomes" id="UP001228049">
    <property type="component" value="Unassembled WGS sequence"/>
</dbReference>
<organism evidence="1 2">
    <name type="scientific">Dissostichus eleginoides</name>
    <name type="common">Patagonian toothfish</name>
    <name type="synonym">Dissostichus amissus</name>
    <dbReference type="NCBI Taxonomy" id="100907"/>
    <lineage>
        <taxon>Eukaryota</taxon>
        <taxon>Metazoa</taxon>
        <taxon>Chordata</taxon>
        <taxon>Craniata</taxon>
        <taxon>Vertebrata</taxon>
        <taxon>Euteleostomi</taxon>
        <taxon>Actinopterygii</taxon>
        <taxon>Neopterygii</taxon>
        <taxon>Teleostei</taxon>
        <taxon>Neoteleostei</taxon>
        <taxon>Acanthomorphata</taxon>
        <taxon>Eupercaria</taxon>
        <taxon>Perciformes</taxon>
        <taxon>Notothenioidei</taxon>
        <taxon>Nototheniidae</taxon>
        <taxon>Dissostichus</taxon>
    </lineage>
</organism>
<dbReference type="AlphaFoldDB" id="A0AAD9C2V4"/>
<comment type="caution">
    <text evidence="1">The sequence shown here is derived from an EMBL/GenBank/DDBJ whole genome shotgun (WGS) entry which is preliminary data.</text>
</comment>
<accession>A0AAD9C2V4</accession>
<dbReference type="EMBL" id="JASDAP010000011">
    <property type="protein sequence ID" value="KAK1893492.1"/>
    <property type="molecule type" value="Genomic_DNA"/>
</dbReference>
<gene>
    <name evidence="1" type="ORF">KUDE01_018956</name>
</gene>
<reference evidence="1" key="1">
    <citation type="submission" date="2023-04" db="EMBL/GenBank/DDBJ databases">
        <title>Chromosome-level genome of Chaenocephalus aceratus.</title>
        <authorList>
            <person name="Park H."/>
        </authorList>
    </citation>
    <scope>NUCLEOTIDE SEQUENCE</scope>
    <source>
        <strain evidence="1">DE</strain>
        <tissue evidence="1">Muscle</tissue>
    </source>
</reference>
<evidence type="ECO:0000313" key="2">
    <source>
        <dbReference type="Proteomes" id="UP001228049"/>
    </source>
</evidence>